<name>A0ABY5X0F6_LEICA</name>
<protein>
    <submittedName>
        <fullName evidence="1">Uncharacterized protein</fullName>
    </submittedName>
</protein>
<evidence type="ECO:0000313" key="1">
    <source>
        <dbReference type="EMBL" id="UWQ59979.1"/>
    </source>
</evidence>
<dbReference type="EMBL" id="CP081078">
    <property type="protein sequence ID" value="UWQ59979.1"/>
    <property type="molecule type" value="Genomic_DNA"/>
</dbReference>
<keyword evidence="2" id="KW-1185">Reference proteome</keyword>
<reference evidence="1" key="1">
    <citation type="submission" date="2021-08" db="EMBL/GenBank/DDBJ databases">
        <authorList>
            <person name="Nwanade C."/>
            <person name="Wang M."/>
            <person name="Masoudi A."/>
            <person name="Yu Z."/>
            <person name="Liu J."/>
        </authorList>
    </citation>
    <scope>NUCLEOTIDE SEQUENCE</scope>
    <source>
        <strain evidence="1">S141</strain>
    </source>
</reference>
<evidence type="ECO:0000313" key="2">
    <source>
        <dbReference type="Proteomes" id="UP001058184"/>
    </source>
</evidence>
<gene>
    <name evidence="1" type="ORF">K3722_07565</name>
</gene>
<accession>A0ABY5X0F6</accession>
<dbReference type="Proteomes" id="UP001058184">
    <property type="component" value="Chromosome"/>
</dbReference>
<proteinExistence type="predicted"/>
<organism evidence="1 2">
    <name type="scientific">Leisingera caerulea</name>
    <name type="common">Phaeobacter caeruleus</name>
    <dbReference type="NCBI Taxonomy" id="506591"/>
    <lineage>
        <taxon>Bacteria</taxon>
        <taxon>Pseudomonadati</taxon>
        <taxon>Pseudomonadota</taxon>
        <taxon>Alphaproteobacteria</taxon>
        <taxon>Rhodobacterales</taxon>
        <taxon>Roseobacteraceae</taxon>
        <taxon>Leisingera</taxon>
    </lineage>
</organism>
<sequence length="84" mass="9347">MNLLQHVGDQVFFANPLCVGFSEKHARSTVEGLFDAGLVVYVHSVKGNGPALYQKGDDMTEFYEGVGLMANAKHQSAHRKRRIR</sequence>